<dbReference type="eggNOG" id="COG1054">
    <property type="taxonomic scope" value="Bacteria"/>
</dbReference>
<reference evidence="2 3" key="1">
    <citation type="journal article" date="2012" name="Stand. Genomic Sci.">
        <title>Complete genome sequencing and analysis of Saprospira grandis str. Lewin, a predatory marine bacterium.</title>
        <authorList>
            <person name="Saw J.H."/>
            <person name="Yuryev A."/>
            <person name="Kanbe M."/>
            <person name="Hou S."/>
            <person name="Young A.G."/>
            <person name="Aizawa S."/>
            <person name="Alam M."/>
        </authorList>
    </citation>
    <scope>NUCLEOTIDE SEQUENCE [LARGE SCALE GENOMIC DNA]</scope>
    <source>
        <strain evidence="2 3">Lewin</strain>
    </source>
</reference>
<sequence>MTVIGPRKRGETAYCCFSPFFRALQAALPPQRSAATRLRGCSRAAEGGRPKAFVAQRKSLQGRADLRAAEWPDPAEGWGSPKKKPFKIEGQNGLF</sequence>
<keyword evidence="3" id="KW-1185">Reference proteome</keyword>
<evidence type="ECO:0000313" key="3">
    <source>
        <dbReference type="Proteomes" id="UP000007519"/>
    </source>
</evidence>
<gene>
    <name evidence="2" type="ordered locus">SGRA_2642</name>
</gene>
<dbReference type="AlphaFoldDB" id="H6L842"/>
<dbReference type="HOGENOM" id="CLU_2371153_0_0_10"/>
<evidence type="ECO:0000313" key="2">
    <source>
        <dbReference type="EMBL" id="AFC25370.1"/>
    </source>
</evidence>
<organism evidence="2 3">
    <name type="scientific">Saprospira grandis (strain Lewin)</name>
    <dbReference type="NCBI Taxonomy" id="984262"/>
    <lineage>
        <taxon>Bacteria</taxon>
        <taxon>Pseudomonadati</taxon>
        <taxon>Bacteroidota</taxon>
        <taxon>Saprospiria</taxon>
        <taxon>Saprospirales</taxon>
        <taxon>Saprospiraceae</taxon>
        <taxon>Saprospira</taxon>
    </lineage>
</organism>
<dbReference type="Proteomes" id="UP000007519">
    <property type="component" value="Chromosome"/>
</dbReference>
<proteinExistence type="predicted"/>
<evidence type="ECO:0000256" key="1">
    <source>
        <dbReference type="SAM" id="MobiDB-lite"/>
    </source>
</evidence>
<name>H6L842_SAPGL</name>
<protein>
    <submittedName>
        <fullName evidence="2">Uncharacterized protein</fullName>
    </submittedName>
</protein>
<dbReference type="STRING" id="984262.SGRA_2642"/>
<feature type="region of interest" description="Disordered" evidence="1">
    <location>
        <begin position="69"/>
        <end position="95"/>
    </location>
</feature>
<accession>H6L842</accession>
<dbReference type="KEGG" id="sgn:SGRA_2642"/>
<dbReference type="EMBL" id="CP002831">
    <property type="protein sequence ID" value="AFC25370.1"/>
    <property type="molecule type" value="Genomic_DNA"/>
</dbReference>